<feature type="transmembrane region" description="Helical" evidence="1">
    <location>
        <begin position="299"/>
        <end position="318"/>
    </location>
</feature>
<dbReference type="OrthoDB" id="3778591at2"/>
<evidence type="ECO:0008006" key="4">
    <source>
        <dbReference type="Google" id="ProtNLM"/>
    </source>
</evidence>
<feature type="transmembrane region" description="Helical" evidence="1">
    <location>
        <begin position="139"/>
        <end position="162"/>
    </location>
</feature>
<reference evidence="2 3" key="1">
    <citation type="submission" date="2019-05" db="EMBL/GenBank/DDBJ databases">
        <title>Mumia sp. nov., isolated from the intestinal contents of plateau pika (Ochotona curzoniae) in the Qinghai-Tibet plateau of China.</title>
        <authorList>
            <person name="Tian Z."/>
        </authorList>
    </citation>
    <scope>NUCLEOTIDE SEQUENCE [LARGE SCALE GENOMIC DNA]</scope>
    <source>
        <strain evidence="3">527</strain>
    </source>
</reference>
<gene>
    <name evidence="2" type="ORF">FHE65_33235</name>
</gene>
<feature type="transmembrane region" description="Helical" evidence="1">
    <location>
        <begin position="113"/>
        <end position="133"/>
    </location>
</feature>
<feature type="transmembrane region" description="Helical" evidence="1">
    <location>
        <begin position="270"/>
        <end position="292"/>
    </location>
</feature>
<evidence type="ECO:0000313" key="3">
    <source>
        <dbReference type="Proteomes" id="UP000306740"/>
    </source>
</evidence>
<feature type="transmembrane region" description="Helical" evidence="1">
    <location>
        <begin position="324"/>
        <end position="340"/>
    </location>
</feature>
<feature type="transmembrane region" description="Helical" evidence="1">
    <location>
        <begin position="212"/>
        <end position="232"/>
    </location>
</feature>
<organism evidence="2 3">
    <name type="scientific">Mumia zhuanghuii</name>
    <dbReference type="NCBI Taxonomy" id="2585211"/>
    <lineage>
        <taxon>Bacteria</taxon>
        <taxon>Bacillati</taxon>
        <taxon>Actinomycetota</taxon>
        <taxon>Actinomycetes</taxon>
        <taxon>Propionibacteriales</taxon>
        <taxon>Nocardioidaceae</taxon>
        <taxon>Mumia</taxon>
    </lineage>
</organism>
<feature type="transmembrane region" description="Helical" evidence="1">
    <location>
        <begin position="347"/>
        <end position="365"/>
    </location>
</feature>
<comment type="caution">
    <text evidence="2">The sequence shown here is derived from an EMBL/GenBank/DDBJ whole genome shotgun (WGS) entry which is preliminary data.</text>
</comment>
<evidence type="ECO:0000256" key="1">
    <source>
        <dbReference type="SAM" id="Phobius"/>
    </source>
</evidence>
<keyword evidence="1" id="KW-0472">Membrane</keyword>
<keyword evidence="1" id="KW-0812">Transmembrane</keyword>
<dbReference type="Proteomes" id="UP000306740">
    <property type="component" value="Unassembled WGS sequence"/>
</dbReference>
<keyword evidence="1" id="KW-1133">Transmembrane helix</keyword>
<sequence length="511" mass="54128">MRRVVRWLESGSRTVLLTVLAVTTVLRAPFLGAPLSSDEGGFLLVAHQWGTSEGELYGNQWVDRPPGLLVVFRLADLASGLLGDRVALRLTALVLALVAVAAAWYAGRAVSGARGALMAAAVMVAITSTPVFSGPRLTTALPAVAMVTVSAALALAATVLAARTRTQRRAEAMAAAAGMAAACGVLMKQNYVDGFVFAAALWAFTGRRGWRLGGWMLLGTALPLLLVVAWAASDGPGIVGLWEALYGFREQAIGVIIDSSTAAPARRMRIFGAALLVSGVALLVALTVWALWRRRRSPIAIATAATLAYSVVGIAGGGSWWRHYALQLALPLALGAALAVRAGLLRLTRAAVVLALVSTLVSVLWQSPAAATQRPTSGTAAGEWIAQRAEPGDAGFVAYGSPQVLRVGGLRATYPYSWSLPLRVRDPDLVELTALLNAPDRPEWLVEMGSFTWWGIATEEFEEAVAEHYRPVADVCGHRIYLRRDVEREGTSTSGPVSWCPDLYGRTAPSS</sequence>
<feature type="transmembrane region" description="Helical" evidence="1">
    <location>
        <begin position="86"/>
        <end position="106"/>
    </location>
</feature>
<accession>A0A5C4MB79</accession>
<name>A0A5C4MB79_9ACTN</name>
<dbReference type="AlphaFoldDB" id="A0A5C4MB79"/>
<evidence type="ECO:0000313" key="2">
    <source>
        <dbReference type="EMBL" id="TNC29989.1"/>
    </source>
</evidence>
<dbReference type="EMBL" id="VDFR01000228">
    <property type="protein sequence ID" value="TNC29989.1"/>
    <property type="molecule type" value="Genomic_DNA"/>
</dbReference>
<protein>
    <recommendedName>
        <fullName evidence="4">Glycosyltransferase RgtA/B/C/D-like domain-containing protein</fullName>
    </recommendedName>
</protein>
<proteinExistence type="predicted"/>